<dbReference type="GO" id="GO:0000156">
    <property type="term" value="F:phosphorelay response regulator activity"/>
    <property type="evidence" value="ECO:0007669"/>
    <property type="project" value="TreeGrafter"/>
</dbReference>
<keyword evidence="2" id="KW-0963">Cytoplasm</keyword>
<dbReference type="GO" id="GO:0005829">
    <property type="term" value="C:cytosol"/>
    <property type="evidence" value="ECO:0007669"/>
    <property type="project" value="TreeGrafter"/>
</dbReference>
<dbReference type="GO" id="GO:0000976">
    <property type="term" value="F:transcription cis-regulatory region binding"/>
    <property type="evidence" value="ECO:0007669"/>
    <property type="project" value="TreeGrafter"/>
</dbReference>
<dbReference type="SUPFAM" id="SSF52172">
    <property type="entry name" value="CheY-like"/>
    <property type="match status" value="1"/>
</dbReference>
<dbReference type="Pfam" id="PF00072">
    <property type="entry name" value="Response_reg"/>
    <property type="match status" value="1"/>
</dbReference>
<dbReference type="SMART" id="SM00448">
    <property type="entry name" value="REC"/>
    <property type="match status" value="1"/>
</dbReference>
<evidence type="ECO:0000256" key="5">
    <source>
        <dbReference type="ARBA" id="ARBA00023015"/>
    </source>
</evidence>
<evidence type="ECO:0000256" key="6">
    <source>
        <dbReference type="ARBA" id="ARBA00023125"/>
    </source>
</evidence>
<keyword evidence="3 9" id="KW-0597">Phosphoprotein</keyword>
<dbReference type="PROSITE" id="PS51755">
    <property type="entry name" value="OMPR_PHOB"/>
    <property type="match status" value="1"/>
</dbReference>
<keyword evidence="6 10" id="KW-0238">DNA-binding</keyword>
<dbReference type="InterPro" id="IPR001789">
    <property type="entry name" value="Sig_transdc_resp-reg_receiver"/>
</dbReference>
<dbReference type="STRING" id="450378.GCA_001661675_01125"/>
<evidence type="ECO:0000256" key="10">
    <source>
        <dbReference type="PROSITE-ProRule" id="PRU01091"/>
    </source>
</evidence>
<dbReference type="PROSITE" id="PS50110">
    <property type="entry name" value="RESPONSE_REGULATORY"/>
    <property type="match status" value="1"/>
</dbReference>
<dbReference type="FunFam" id="1.10.10.10:FF:000099">
    <property type="entry name" value="Two-component system response regulator TorR"/>
    <property type="match status" value="1"/>
</dbReference>
<dbReference type="PANTHER" id="PTHR48111">
    <property type="entry name" value="REGULATOR OF RPOS"/>
    <property type="match status" value="1"/>
</dbReference>
<evidence type="ECO:0000256" key="1">
    <source>
        <dbReference type="ARBA" id="ARBA00004496"/>
    </source>
</evidence>
<dbReference type="EMBL" id="CP019602">
    <property type="protein sequence ID" value="ARU15753.1"/>
    <property type="molecule type" value="Genomic_DNA"/>
</dbReference>
<dbReference type="SMART" id="SM00862">
    <property type="entry name" value="Trans_reg_C"/>
    <property type="match status" value="1"/>
</dbReference>
<evidence type="ECO:0000259" key="11">
    <source>
        <dbReference type="PROSITE" id="PS50110"/>
    </source>
</evidence>
<feature type="domain" description="Response regulatory" evidence="11">
    <location>
        <begin position="5"/>
        <end position="118"/>
    </location>
</feature>
<evidence type="ECO:0000256" key="9">
    <source>
        <dbReference type="PROSITE-ProRule" id="PRU00169"/>
    </source>
</evidence>
<dbReference type="RefSeq" id="WP_066843792.1">
    <property type="nucleotide sequence ID" value="NZ_CP019602.1"/>
</dbReference>
<feature type="DNA-binding region" description="OmpR/PhoB-type" evidence="10">
    <location>
        <begin position="134"/>
        <end position="233"/>
    </location>
</feature>
<evidence type="ECO:0000256" key="8">
    <source>
        <dbReference type="ARBA" id="ARBA00067337"/>
    </source>
</evidence>
<evidence type="ECO:0000259" key="12">
    <source>
        <dbReference type="PROSITE" id="PS51755"/>
    </source>
</evidence>
<dbReference type="Pfam" id="PF00486">
    <property type="entry name" value="Trans_reg_C"/>
    <property type="match status" value="1"/>
</dbReference>
<keyword evidence="7" id="KW-0804">Transcription</keyword>
<dbReference type="Proteomes" id="UP000195807">
    <property type="component" value="Chromosome"/>
</dbReference>
<evidence type="ECO:0000313" key="13">
    <source>
        <dbReference type="EMBL" id="ARU15753.1"/>
    </source>
</evidence>
<dbReference type="InterPro" id="IPR011006">
    <property type="entry name" value="CheY-like_superfamily"/>
</dbReference>
<reference evidence="13 14" key="1">
    <citation type="submission" date="2017-01" db="EMBL/GenBank/DDBJ databases">
        <title>Complete genome sequence of esterase-producing bacterium Croceicoccus marinus E4A9.</title>
        <authorList>
            <person name="Wu Y.-H."/>
            <person name="Cheng H."/>
            <person name="Xu L."/>
            <person name="Huo Y.-Y."/>
            <person name="Wang C.-S."/>
            <person name="Xu X.-W."/>
        </authorList>
    </citation>
    <scope>NUCLEOTIDE SEQUENCE [LARGE SCALE GENOMIC DNA]</scope>
    <source>
        <strain evidence="13 14">E4A9</strain>
    </source>
</reference>
<comment type="subcellular location">
    <subcellularLocation>
        <location evidence="1">Cytoplasm</location>
    </subcellularLocation>
</comment>
<proteinExistence type="predicted"/>
<feature type="domain" description="OmpR/PhoB-type" evidence="12">
    <location>
        <begin position="134"/>
        <end position="233"/>
    </location>
</feature>
<dbReference type="InterPro" id="IPR001867">
    <property type="entry name" value="OmpR/PhoB-type_DNA-bd"/>
</dbReference>
<protein>
    <recommendedName>
        <fullName evidence="8">Regulatory protein VirG</fullName>
    </recommendedName>
</protein>
<keyword evidence="5" id="KW-0805">Transcription regulation</keyword>
<gene>
    <name evidence="13" type="ORF">A9D14_05625</name>
</gene>
<evidence type="ECO:0000256" key="3">
    <source>
        <dbReference type="ARBA" id="ARBA00022553"/>
    </source>
</evidence>
<dbReference type="GO" id="GO:0006355">
    <property type="term" value="P:regulation of DNA-templated transcription"/>
    <property type="evidence" value="ECO:0007669"/>
    <property type="project" value="InterPro"/>
</dbReference>
<evidence type="ECO:0000256" key="2">
    <source>
        <dbReference type="ARBA" id="ARBA00022490"/>
    </source>
</evidence>
<dbReference type="SUPFAM" id="SSF46894">
    <property type="entry name" value="C-terminal effector domain of the bipartite response regulators"/>
    <property type="match status" value="1"/>
</dbReference>
<keyword evidence="14" id="KW-1185">Reference proteome</keyword>
<dbReference type="OrthoDB" id="7407049at2"/>
<dbReference type="KEGG" id="cman:A9D14_05625"/>
<dbReference type="FunFam" id="3.40.50.2300:FF:000001">
    <property type="entry name" value="DNA-binding response regulator PhoB"/>
    <property type="match status" value="1"/>
</dbReference>
<evidence type="ECO:0000256" key="7">
    <source>
        <dbReference type="ARBA" id="ARBA00023163"/>
    </source>
</evidence>
<name>A0A1Z1FAJ2_9SPHN</name>
<dbReference type="CDD" id="cd00383">
    <property type="entry name" value="trans_reg_C"/>
    <property type="match status" value="1"/>
</dbReference>
<keyword evidence="4" id="KW-0902">Two-component regulatory system</keyword>
<dbReference type="InterPro" id="IPR039420">
    <property type="entry name" value="WalR-like"/>
</dbReference>
<evidence type="ECO:0000313" key="14">
    <source>
        <dbReference type="Proteomes" id="UP000195807"/>
    </source>
</evidence>
<feature type="modified residue" description="4-aspartylphosphate" evidence="9">
    <location>
        <position position="54"/>
    </location>
</feature>
<dbReference type="Gene3D" id="1.10.10.10">
    <property type="entry name" value="Winged helix-like DNA-binding domain superfamily/Winged helix DNA-binding domain"/>
    <property type="match status" value="1"/>
</dbReference>
<accession>A0A1Z1FAJ2</accession>
<sequence>MATQTILVVEDDPQLRVLISRALKEHGYDVRSAATGAEMQVQMEDGRPALIVLDIMLPGTNGIELLRRLRATSDVPVIFVSARGEEADRVVGLELGADDYLAKPFGTRELLARIAAVLRRHGNGNGAPSPREKHDEIGFDGWTLSLSRRELRSPTRALVELTTAEFDLLSAFVQSPQRVISRERLIELSRTRVGDSSDRSVDVLVSRLRRKLTTSDKEAPIATVRGVGYMFTAEVAAA</sequence>
<dbReference type="GO" id="GO:0032993">
    <property type="term" value="C:protein-DNA complex"/>
    <property type="evidence" value="ECO:0007669"/>
    <property type="project" value="TreeGrafter"/>
</dbReference>
<dbReference type="InterPro" id="IPR016032">
    <property type="entry name" value="Sig_transdc_resp-reg_C-effctor"/>
</dbReference>
<dbReference type="CDD" id="cd17574">
    <property type="entry name" value="REC_OmpR"/>
    <property type="match status" value="1"/>
</dbReference>
<dbReference type="Gene3D" id="3.40.50.2300">
    <property type="match status" value="1"/>
</dbReference>
<evidence type="ECO:0000256" key="4">
    <source>
        <dbReference type="ARBA" id="ARBA00023012"/>
    </source>
</evidence>
<dbReference type="Gene3D" id="6.10.250.690">
    <property type="match status" value="1"/>
</dbReference>
<dbReference type="AlphaFoldDB" id="A0A1Z1FAJ2"/>
<organism evidence="13 14">
    <name type="scientific">Croceicoccus marinus</name>
    <dbReference type="NCBI Taxonomy" id="450378"/>
    <lineage>
        <taxon>Bacteria</taxon>
        <taxon>Pseudomonadati</taxon>
        <taxon>Pseudomonadota</taxon>
        <taxon>Alphaproteobacteria</taxon>
        <taxon>Sphingomonadales</taxon>
        <taxon>Erythrobacteraceae</taxon>
        <taxon>Croceicoccus</taxon>
    </lineage>
</organism>
<dbReference type="InterPro" id="IPR036388">
    <property type="entry name" value="WH-like_DNA-bd_sf"/>
</dbReference>
<dbReference type="PANTHER" id="PTHR48111:SF4">
    <property type="entry name" value="DNA-BINDING DUAL TRANSCRIPTIONAL REGULATOR OMPR"/>
    <property type="match status" value="1"/>
</dbReference>